<accession>A0AAW0KD09</accession>
<evidence type="ECO:0000313" key="2">
    <source>
        <dbReference type="Proteomes" id="UP000237347"/>
    </source>
</evidence>
<dbReference type="SUPFAM" id="SSF52058">
    <property type="entry name" value="L domain-like"/>
    <property type="match status" value="1"/>
</dbReference>
<sequence length="587" mass="68217">ELWFENLKHINFSNRKWTFLIVKIWLRFISLLDFFISLKNGTSHTMRNFKFFLAKLMLKSLKYFNLEGRSSLEKFPNIHPIMKCLEVLELSRSGIIGLLSSIGYLIALRTLYRYNCPNLSDLLDIIYKFQLLEEFVFPTTPSIWTRNSPNCSFGYGFSRSEALNLINCENITELEFFLKLEFFPVLKYLYLSQTNIVNILEYISSFTRLVVLEIISCKKLQKIPRLPQSIRRELWFENLKRINFSECDSITNLPNFCAPNLEEVDLSYCKTLVEVHESFGFLDKLQEWRLKHCEKLQILPSKLMLKSLKYFNLEGYSSLGKFPNVHPIMKCLEILELSTLEFFPVLKYLYLSQTNIVNILEHISSFTRLVVLEIISCKKLQKIPRLSQSIRRFYKEINFVIFSNTTLLYFLIQIGEIIGNLPNKECEDARGDILMDIGPSTRFSHQVLSPSFSSYEDDDCEIIVPGIEIPSWFNFNHQSVENSISFWVGWEIPKITLCIAFGPEEAHRSGLFFIRFTFPSMVVKRNTIKCTCCPTKSGITCFPFPSARHGGCSSSVTYDTNALPFQSFFPTSCGLNMYHDISNNEGV</sequence>
<gene>
    <name evidence="1" type="primary">RPP1_9</name>
    <name evidence="1" type="ORF">CFP56_021485</name>
</gene>
<evidence type="ECO:0000313" key="1">
    <source>
        <dbReference type="EMBL" id="KAK7837199.1"/>
    </source>
</evidence>
<name>A0AAW0KD09_QUESU</name>
<dbReference type="InterPro" id="IPR032675">
    <property type="entry name" value="LRR_dom_sf"/>
</dbReference>
<dbReference type="EMBL" id="PKMF04000334">
    <property type="protein sequence ID" value="KAK7837199.1"/>
    <property type="molecule type" value="Genomic_DNA"/>
</dbReference>
<dbReference type="AlphaFoldDB" id="A0AAW0KD09"/>
<dbReference type="Gene3D" id="3.80.10.10">
    <property type="entry name" value="Ribonuclease Inhibitor"/>
    <property type="match status" value="2"/>
</dbReference>
<dbReference type="PANTHER" id="PTHR47186:SF3">
    <property type="entry name" value="OS09G0267800 PROTEIN"/>
    <property type="match status" value="1"/>
</dbReference>
<dbReference type="PANTHER" id="PTHR47186">
    <property type="entry name" value="LEUCINE-RICH REPEAT-CONTAINING PROTEIN 57"/>
    <property type="match status" value="1"/>
</dbReference>
<dbReference type="Proteomes" id="UP000237347">
    <property type="component" value="Unassembled WGS sequence"/>
</dbReference>
<comment type="caution">
    <text evidence="1">The sequence shown here is derived from an EMBL/GenBank/DDBJ whole genome shotgun (WGS) entry which is preliminary data.</text>
</comment>
<keyword evidence="2" id="KW-1185">Reference proteome</keyword>
<proteinExistence type="predicted"/>
<protein>
    <submittedName>
        <fullName evidence="1">Disease resistance protein rpp1</fullName>
    </submittedName>
</protein>
<feature type="non-terminal residue" evidence="1">
    <location>
        <position position="1"/>
    </location>
</feature>
<reference evidence="1 2" key="1">
    <citation type="journal article" date="2018" name="Sci. Data">
        <title>The draft genome sequence of cork oak.</title>
        <authorList>
            <person name="Ramos A.M."/>
            <person name="Usie A."/>
            <person name="Barbosa P."/>
            <person name="Barros P.M."/>
            <person name="Capote T."/>
            <person name="Chaves I."/>
            <person name="Simoes F."/>
            <person name="Abreu I."/>
            <person name="Carrasquinho I."/>
            <person name="Faro C."/>
            <person name="Guimaraes J.B."/>
            <person name="Mendonca D."/>
            <person name="Nobrega F."/>
            <person name="Rodrigues L."/>
            <person name="Saibo N.J.M."/>
            <person name="Varela M.C."/>
            <person name="Egas C."/>
            <person name="Matos J."/>
            <person name="Miguel C.M."/>
            <person name="Oliveira M.M."/>
            <person name="Ricardo C.P."/>
            <person name="Goncalves S."/>
        </authorList>
    </citation>
    <scope>NUCLEOTIDE SEQUENCE [LARGE SCALE GENOMIC DNA]</scope>
    <source>
        <strain evidence="2">cv. HL8</strain>
    </source>
</reference>
<organism evidence="1 2">
    <name type="scientific">Quercus suber</name>
    <name type="common">Cork oak</name>
    <dbReference type="NCBI Taxonomy" id="58331"/>
    <lineage>
        <taxon>Eukaryota</taxon>
        <taxon>Viridiplantae</taxon>
        <taxon>Streptophyta</taxon>
        <taxon>Embryophyta</taxon>
        <taxon>Tracheophyta</taxon>
        <taxon>Spermatophyta</taxon>
        <taxon>Magnoliopsida</taxon>
        <taxon>eudicotyledons</taxon>
        <taxon>Gunneridae</taxon>
        <taxon>Pentapetalae</taxon>
        <taxon>rosids</taxon>
        <taxon>fabids</taxon>
        <taxon>Fagales</taxon>
        <taxon>Fagaceae</taxon>
        <taxon>Quercus</taxon>
    </lineage>
</organism>
<dbReference type="SUPFAM" id="SSF52047">
    <property type="entry name" value="RNI-like"/>
    <property type="match status" value="1"/>
</dbReference>